<feature type="compositionally biased region" description="Polar residues" evidence="1">
    <location>
        <begin position="377"/>
        <end position="389"/>
    </location>
</feature>
<evidence type="ECO:0000313" key="3">
    <source>
        <dbReference type="Proteomes" id="UP001162031"/>
    </source>
</evidence>
<evidence type="ECO:0000313" key="2">
    <source>
        <dbReference type="EMBL" id="CAI5741582.1"/>
    </source>
</evidence>
<feature type="region of interest" description="Disordered" evidence="1">
    <location>
        <begin position="542"/>
        <end position="601"/>
    </location>
</feature>
<name>A0AAV0UYL7_HYABA</name>
<dbReference type="InterPro" id="IPR008833">
    <property type="entry name" value="Surf2"/>
</dbReference>
<keyword evidence="3" id="KW-1185">Reference proteome</keyword>
<dbReference type="AlphaFoldDB" id="A0AAV0UYL7"/>
<reference evidence="2" key="1">
    <citation type="submission" date="2022-12" db="EMBL/GenBank/DDBJ databases">
        <authorList>
            <person name="Webb A."/>
        </authorList>
    </citation>
    <scope>NUCLEOTIDE SEQUENCE</scope>
    <source>
        <strain evidence="2">Hp1</strain>
    </source>
</reference>
<feature type="compositionally biased region" description="Low complexity" evidence="1">
    <location>
        <begin position="257"/>
        <end position="283"/>
    </location>
</feature>
<feature type="compositionally biased region" description="Low complexity" evidence="1">
    <location>
        <begin position="227"/>
        <end position="238"/>
    </location>
</feature>
<comment type="caution">
    <text evidence="2">The sequence shown here is derived from an EMBL/GenBank/DDBJ whole genome shotgun (WGS) entry which is preliminary data.</text>
</comment>
<gene>
    <name evidence="2" type="ORF">HBR001_LOCUS8552</name>
</gene>
<feature type="compositionally biased region" description="Low complexity" evidence="1">
    <location>
        <begin position="360"/>
        <end position="370"/>
    </location>
</feature>
<feature type="compositionally biased region" description="Low complexity" evidence="1">
    <location>
        <begin position="204"/>
        <end position="220"/>
    </location>
</feature>
<feature type="compositionally biased region" description="Low complexity" evidence="1">
    <location>
        <begin position="302"/>
        <end position="317"/>
    </location>
</feature>
<feature type="compositionally biased region" description="Basic residues" evidence="1">
    <location>
        <begin position="562"/>
        <end position="579"/>
    </location>
</feature>
<dbReference type="Pfam" id="PF05477">
    <property type="entry name" value="SURF2"/>
    <property type="match status" value="1"/>
</dbReference>
<dbReference type="EMBL" id="CANTFL010001451">
    <property type="protein sequence ID" value="CAI5741582.1"/>
    <property type="molecule type" value="Genomic_DNA"/>
</dbReference>
<feature type="compositionally biased region" description="Low complexity" evidence="1">
    <location>
        <begin position="338"/>
        <end position="350"/>
    </location>
</feature>
<feature type="compositionally biased region" description="Basic residues" evidence="1">
    <location>
        <begin position="155"/>
        <end position="164"/>
    </location>
</feature>
<sequence>MGKAVTALKSAPRRQLQALAMEMKLCRGNAKSDVILSHALQYLDEHPRDGEQQMLNVLSSIEIASSPAAKTVTMKRGTKREVEPEAEPEDPTVIEATRVCRKTMQLTPTDSKPKKTLKRKHSPSPIAGDKSPHTSALAAEDTCGETKQVTPTGTKKMKTTKSKHLPSPTVGKESPQATASPIESIGREKKLVTPIDTKKKRSATAKSKSTPSPAAVKKSPQATVKKSPQASASPAESASNDDKLVTPVDTKKKRSATAKSKSTPSPAAVKKSPQASASPAESASNDDKLVAPVDTKKKRSATAKSKSTPSPAAVKKSTTTSVSVLDSAGSDGKVLASTNTKTKTTKGKQTSSAVGAKRPSSTTASSAERSSLGEQPLLTTTKGLASNQRPVPAEKVVGLKREKPIPTSKKGASVGKTTEIEPRSSVAALVESTADLTFIGESRVRCSTTGHEMVADVNVITTYLHGKRYQKARRLKVSFAKYAPMFVDHPDEHKPGMLWCNVTDSAIARDEMRVKDHIGASKYQKQLPIWKEQEAAKAKKAEEMAMKAKKKAAEEADETRRHAARTKKMAAKKRKRSGKRNGEEAVGHKRQKLSAVTESDK</sequence>
<organism evidence="2 3">
    <name type="scientific">Hyaloperonospora brassicae</name>
    <name type="common">Brassica downy mildew</name>
    <name type="synonym">Peronospora brassicae</name>
    <dbReference type="NCBI Taxonomy" id="162125"/>
    <lineage>
        <taxon>Eukaryota</taxon>
        <taxon>Sar</taxon>
        <taxon>Stramenopiles</taxon>
        <taxon>Oomycota</taxon>
        <taxon>Peronosporomycetes</taxon>
        <taxon>Peronosporales</taxon>
        <taxon>Peronosporaceae</taxon>
        <taxon>Hyaloperonospora</taxon>
    </lineage>
</organism>
<accession>A0AAV0UYL7</accession>
<dbReference type="PANTHER" id="PTHR34348:SF1">
    <property type="entry name" value="SURFEIT LOCUS PROTEIN 2"/>
    <property type="match status" value="1"/>
</dbReference>
<protein>
    <submittedName>
        <fullName evidence="2">Uncharacterized protein</fullName>
    </submittedName>
</protein>
<dbReference type="Proteomes" id="UP001162031">
    <property type="component" value="Unassembled WGS sequence"/>
</dbReference>
<proteinExistence type="predicted"/>
<dbReference type="PANTHER" id="PTHR34348">
    <property type="entry name" value="SURFEIT LOCUS PROTEIN 2"/>
    <property type="match status" value="1"/>
</dbReference>
<feature type="compositionally biased region" description="Basic and acidic residues" evidence="1">
    <location>
        <begin position="542"/>
        <end position="561"/>
    </location>
</feature>
<feature type="region of interest" description="Disordered" evidence="1">
    <location>
        <begin position="103"/>
        <end position="397"/>
    </location>
</feature>
<evidence type="ECO:0000256" key="1">
    <source>
        <dbReference type="SAM" id="MobiDB-lite"/>
    </source>
</evidence>